<evidence type="ECO:0000256" key="5">
    <source>
        <dbReference type="ARBA" id="ARBA00023161"/>
    </source>
</evidence>
<dbReference type="Proteomes" id="UP000835052">
    <property type="component" value="Unassembled WGS sequence"/>
</dbReference>
<dbReference type="Pfam" id="PF06058">
    <property type="entry name" value="DCP1"/>
    <property type="match status" value="1"/>
</dbReference>
<dbReference type="OrthoDB" id="440673at2759"/>
<dbReference type="GO" id="GO:0031087">
    <property type="term" value="P:deadenylation-independent decapping of nuclear-transcribed mRNA"/>
    <property type="evidence" value="ECO:0007669"/>
    <property type="project" value="TreeGrafter"/>
</dbReference>
<name>A0A8S1HKU1_9PELO</name>
<feature type="domain" description="mRNA-decapping enzyme C-terminal" evidence="6">
    <location>
        <begin position="296"/>
        <end position="332"/>
    </location>
</feature>
<organism evidence="7 8">
    <name type="scientific">Caenorhabditis auriculariae</name>
    <dbReference type="NCBI Taxonomy" id="2777116"/>
    <lineage>
        <taxon>Eukaryota</taxon>
        <taxon>Metazoa</taxon>
        <taxon>Ecdysozoa</taxon>
        <taxon>Nematoda</taxon>
        <taxon>Chromadorea</taxon>
        <taxon>Rhabditida</taxon>
        <taxon>Rhabditina</taxon>
        <taxon>Rhabditomorpha</taxon>
        <taxon>Rhabditoidea</taxon>
        <taxon>Rhabditidae</taxon>
        <taxon>Peloderinae</taxon>
        <taxon>Caenorhabditis</taxon>
    </lineage>
</organism>
<dbReference type="Gene3D" id="2.30.29.30">
    <property type="entry name" value="Pleckstrin-homology domain (PH domain)/Phosphotyrosine-binding domain (PTB)"/>
    <property type="match status" value="1"/>
</dbReference>
<comment type="similarity">
    <text evidence="2">Belongs to the DCP1 family.</text>
</comment>
<protein>
    <recommendedName>
        <fullName evidence="6">mRNA-decapping enzyme C-terminal domain-containing protein</fullName>
    </recommendedName>
</protein>
<evidence type="ECO:0000256" key="1">
    <source>
        <dbReference type="ARBA" id="ARBA00004496"/>
    </source>
</evidence>
<dbReference type="GO" id="GO:0008047">
    <property type="term" value="F:enzyme activator activity"/>
    <property type="evidence" value="ECO:0007669"/>
    <property type="project" value="InterPro"/>
</dbReference>
<evidence type="ECO:0000259" key="6">
    <source>
        <dbReference type="Pfam" id="PF16741"/>
    </source>
</evidence>
<dbReference type="AlphaFoldDB" id="A0A8S1HKU1"/>
<evidence type="ECO:0000313" key="7">
    <source>
        <dbReference type="EMBL" id="CAD6197173.1"/>
    </source>
</evidence>
<dbReference type="InterPro" id="IPR011993">
    <property type="entry name" value="PH-like_dom_sf"/>
</dbReference>
<dbReference type="GO" id="GO:0006397">
    <property type="term" value="P:mRNA processing"/>
    <property type="evidence" value="ECO:0007669"/>
    <property type="project" value="UniProtKB-KW"/>
</dbReference>
<accession>A0A8S1HKU1</accession>
<dbReference type="Pfam" id="PF16741">
    <property type="entry name" value="mRNA_decap_C"/>
    <property type="match status" value="1"/>
</dbReference>
<keyword evidence="8" id="KW-1185">Reference proteome</keyword>
<reference evidence="7" key="1">
    <citation type="submission" date="2020-10" db="EMBL/GenBank/DDBJ databases">
        <authorList>
            <person name="Kikuchi T."/>
        </authorList>
    </citation>
    <scope>NUCLEOTIDE SEQUENCE</scope>
    <source>
        <strain evidence="7">NKZ352</strain>
    </source>
</reference>
<evidence type="ECO:0000313" key="8">
    <source>
        <dbReference type="Proteomes" id="UP000835052"/>
    </source>
</evidence>
<dbReference type="PANTHER" id="PTHR16290">
    <property type="entry name" value="TRANSCRIPTION FACTOR SMIF DECAPPING ENZYME DCP1"/>
    <property type="match status" value="1"/>
</dbReference>
<dbReference type="EMBL" id="CAJGYM010000086">
    <property type="protein sequence ID" value="CAD6197173.1"/>
    <property type="molecule type" value="Genomic_DNA"/>
</dbReference>
<dbReference type="GO" id="GO:0000290">
    <property type="term" value="P:deadenylation-dependent decapping of nuclear-transcribed mRNA"/>
    <property type="evidence" value="ECO:0007669"/>
    <property type="project" value="InterPro"/>
</dbReference>
<dbReference type="Gene3D" id="6.10.140.2030">
    <property type="match status" value="1"/>
</dbReference>
<proteinExistence type="inferred from homology"/>
<sequence length="338" mass="37815">MADSKKKSKAAELAAKNLAQIQKIDPCANKLLDKVPHTALYKFQKDKRSWMKTDIEGTMFVYQRCDRPFFSFLIANRQSPEDFIVPIGPNLQFKSDKKYLFICTQDCSINVLWFYEEDDCARIANLLEKLLEKTKKTETSAESNNTTDSRSQQLLDLIKGGQHNQIKHVSDVETKDFDAGTGYGKSTVTKTSAEGSSNSMPVLLQKLMIQEQPRTVLKEPGTAMLSDELEKDLLKSAKPKNILFQDFANSPSAASLAAFSTRSVHGSEGENEQEIAETESVAPESSFVMGSGTNTPPLNKEQFASALLHLMQTDDQFLCQIHQAYIDAINRRLRLDGN</sequence>
<dbReference type="InterPro" id="IPR031953">
    <property type="entry name" value="mRNA_decap_C"/>
</dbReference>
<dbReference type="SUPFAM" id="SSF50729">
    <property type="entry name" value="PH domain-like"/>
    <property type="match status" value="1"/>
</dbReference>
<evidence type="ECO:0000256" key="2">
    <source>
        <dbReference type="ARBA" id="ARBA00008778"/>
    </source>
</evidence>
<dbReference type="GO" id="GO:0000184">
    <property type="term" value="P:nuclear-transcribed mRNA catabolic process, nonsense-mediated decay"/>
    <property type="evidence" value="ECO:0007669"/>
    <property type="project" value="UniProtKB-KW"/>
</dbReference>
<keyword evidence="5" id="KW-0866">Nonsense-mediated mRNA decay</keyword>
<evidence type="ECO:0000256" key="3">
    <source>
        <dbReference type="ARBA" id="ARBA00022490"/>
    </source>
</evidence>
<gene>
    <name evidence="7" type="ORF">CAUJ_LOCUS13082</name>
</gene>
<dbReference type="PANTHER" id="PTHR16290:SF0">
    <property type="entry name" value="DECAPPING PROTEIN 1, ISOFORM A"/>
    <property type="match status" value="1"/>
</dbReference>
<comment type="subcellular location">
    <subcellularLocation>
        <location evidence="1">Cytoplasm</location>
    </subcellularLocation>
</comment>
<keyword evidence="3" id="KW-0963">Cytoplasm</keyword>
<dbReference type="GO" id="GO:0003729">
    <property type="term" value="F:mRNA binding"/>
    <property type="evidence" value="ECO:0007669"/>
    <property type="project" value="TreeGrafter"/>
</dbReference>
<dbReference type="InterPro" id="IPR010334">
    <property type="entry name" value="Dcp1"/>
</dbReference>
<dbReference type="CDD" id="cd09804">
    <property type="entry name" value="Dcp1"/>
    <property type="match status" value="1"/>
</dbReference>
<dbReference type="GO" id="GO:0000932">
    <property type="term" value="C:P-body"/>
    <property type="evidence" value="ECO:0007669"/>
    <property type="project" value="TreeGrafter"/>
</dbReference>
<comment type="caution">
    <text evidence="7">The sequence shown here is derived from an EMBL/GenBank/DDBJ whole genome shotgun (WGS) entry which is preliminary data.</text>
</comment>
<evidence type="ECO:0000256" key="4">
    <source>
        <dbReference type="ARBA" id="ARBA00022664"/>
    </source>
</evidence>
<keyword evidence="4" id="KW-0507">mRNA processing</keyword>